<dbReference type="Gene3D" id="2.30.180.10">
    <property type="entry name" value="FAS1 domain"/>
    <property type="match status" value="3"/>
</dbReference>
<protein>
    <submittedName>
        <fullName evidence="2">Fasciclin domain-containing protein</fullName>
    </submittedName>
</protein>
<reference evidence="2" key="1">
    <citation type="submission" date="2022-10" db="EMBL/GenBank/DDBJ databases">
        <authorList>
            <person name="Yu W.X."/>
        </authorList>
    </citation>
    <scope>NUCLEOTIDE SEQUENCE</scope>
    <source>
        <strain evidence="2">D04</strain>
    </source>
</reference>
<proteinExistence type="predicted"/>
<sequence length="850" mass="96360">MNIRSKAQHIKHWLIGVIVLSSLCVVSCKDDYYYDDHEPEWLGASIYDYLNEDGSYTNFVKLIDDVGYTPVLQRTGSKTLFVAKDEAFERFFQNNIWGVSGYNQLSLSQKKLILNFGMINNAYLIETLANHNDGSLVLGTSLRRNTAVSVLDSVELENGAELPDGELWDAYRASGIYLLKDDSNSPLVYFLSNTLDNIGITDEDFKMITGVDRANGDTHVFDKKVIEQDITCKNGYVHVLEDVLIPPTNMAEYLRDDQDLSQFSRLMERYSAPYFDDEETSTYQQLYPGFTDSIFTKEYFSEVGGRSFYPGGDITDIIDENLLLPYNPGWNSYRKQMSNGGYEALQADMAAIFAPTDIAMQQYLESGSGMVIKERYGSWDNVPDDIIALFLKRHMRESFVESLPSTFDKLRDSENSKIPIETSDVVDAYVGVNGVVYKTSEVYPPDDFESVYGPVLFSEKTKVFNWAIRQNDFRLYLNSLESRYSFFVPTDEFFKDYIDPVAFGKDVPAALKFWYNEATKVVNATVYNYNPETGEVGDSINVITSSGMLSNRLLDLLDSHVVVGNVESGNKFYFTKGGNALKVDGNGQNLKIQGGGDIENNTTVGVVEVIEQKNGTTYFVDKPIQTPMRSVYKVLSETPEFSEFFNLLVGFPAASNSVVFVKKTNYYGIDFNIKFFNTFNYTVYVPTNEAIQQAIADGVIHTWDEINTETDVTVRDAYVAQLERFLRYHFQDNSVYVGDESFYYEYQTATIKEDDVTTRFNTFKNKYYKLGIESDGTDITLQTEGYGSAHVVKDNGLYNILSRDYIFNDNPVKYGEIDQSGYGSSEFTDSRITTSSTAVIHQIDNVLKFD</sequence>
<evidence type="ECO:0000259" key="1">
    <source>
        <dbReference type="PROSITE" id="PS50213"/>
    </source>
</evidence>
<dbReference type="PROSITE" id="PS50213">
    <property type="entry name" value="FAS1"/>
    <property type="match status" value="3"/>
</dbReference>
<feature type="domain" description="FAS1" evidence="1">
    <location>
        <begin position="448"/>
        <end position="624"/>
    </location>
</feature>
<dbReference type="InterPro" id="IPR050904">
    <property type="entry name" value="Adhesion/Biosynth-related"/>
</dbReference>
<dbReference type="InterPro" id="IPR000782">
    <property type="entry name" value="FAS1_domain"/>
</dbReference>
<keyword evidence="3" id="KW-1185">Reference proteome</keyword>
<comment type="caution">
    <text evidence="2">The sequence shown here is derived from an EMBL/GenBank/DDBJ whole genome shotgun (WGS) entry which is preliminary data.</text>
</comment>
<dbReference type="Proteomes" id="UP001207408">
    <property type="component" value="Unassembled WGS sequence"/>
</dbReference>
<dbReference type="PANTHER" id="PTHR10900">
    <property type="entry name" value="PERIOSTIN-RELATED"/>
    <property type="match status" value="1"/>
</dbReference>
<organism evidence="2 3">
    <name type="scientific">Plebeiibacterium marinum</name>
    <dbReference type="NCBI Taxonomy" id="2992111"/>
    <lineage>
        <taxon>Bacteria</taxon>
        <taxon>Pseudomonadati</taxon>
        <taxon>Bacteroidota</taxon>
        <taxon>Bacteroidia</taxon>
        <taxon>Marinilabiliales</taxon>
        <taxon>Marinilabiliaceae</taxon>
        <taxon>Plebeiibacterium</taxon>
    </lineage>
</organism>
<evidence type="ECO:0000313" key="3">
    <source>
        <dbReference type="Proteomes" id="UP001207408"/>
    </source>
</evidence>
<dbReference type="PANTHER" id="PTHR10900:SF77">
    <property type="entry name" value="FI19380P1"/>
    <property type="match status" value="1"/>
</dbReference>
<name>A0AAE3MHD7_9BACT</name>
<dbReference type="SUPFAM" id="SSF82153">
    <property type="entry name" value="FAS1 domain"/>
    <property type="match status" value="3"/>
</dbReference>
<accession>A0AAE3MHD7</accession>
<gene>
    <name evidence="2" type="ORF">OM074_18000</name>
</gene>
<dbReference type="EMBL" id="JAPDPI010000049">
    <property type="protein sequence ID" value="MCW3807526.1"/>
    <property type="molecule type" value="Genomic_DNA"/>
</dbReference>
<dbReference type="InterPro" id="IPR036378">
    <property type="entry name" value="FAS1_dom_sf"/>
</dbReference>
<feature type="domain" description="FAS1" evidence="1">
    <location>
        <begin position="628"/>
        <end position="805"/>
    </location>
</feature>
<feature type="domain" description="FAS1" evidence="1">
    <location>
        <begin position="43"/>
        <end position="244"/>
    </location>
</feature>
<evidence type="ECO:0000313" key="2">
    <source>
        <dbReference type="EMBL" id="MCW3807526.1"/>
    </source>
</evidence>
<dbReference type="AlphaFoldDB" id="A0AAE3MHD7"/>
<dbReference type="RefSeq" id="WP_301201946.1">
    <property type="nucleotide sequence ID" value="NZ_JAPDPI010000049.1"/>
</dbReference>